<dbReference type="OrthoDB" id="9805576at2"/>
<feature type="binding site" evidence="11">
    <location>
        <position position="309"/>
    </location>
    <ligand>
        <name>ATP</name>
        <dbReference type="ChEBI" id="CHEBI:30616"/>
    </ligand>
</feature>
<dbReference type="PANTHER" id="PTHR10196">
    <property type="entry name" value="SUGAR KINASE"/>
    <property type="match status" value="1"/>
</dbReference>
<feature type="binding site" evidence="11">
    <location>
        <position position="13"/>
    </location>
    <ligand>
        <name>ATP</name>
        <dbReference type="ChEBI" id="CHEBI:30616"/>
    </ligand>
</feature>
<dbReference type="Proteomes" id="UP000193834">
    <property type="component" value="Unassembled WGS sequence"/>
</dbReference>
<dbReference type="EC" id="2.7.1.30" evidence="11"/>
<protein>
    <recommendedName>
        <fullName evidence="11">Glycerol kinase</fullName>
        <ecNumber evidence="11">2.7.1.30</ecNumber>
    </recommendedName>
    <alternativeName>
        <fullName evidence="11">ATP:glycerol 3-phosphotransferase</fullName>
    </alternativeName>
    <alternativeName>
        <fullName evidence="11">Glycerokinase</fullName>
        <shortName evidence="11">GK</shortName>
    </alternativeName>
</protein>
<feature type="binding site" evidence="11">
    <location>
        <position position="410"/>
    </location>
    <ligand>
        <name>ATP</name>
        <dbReference type="ChEBI" id="CHEBI:30616"/>
    </ligand>
</feature>
<keyword evidence="3 11" id="KW-0808">Transferase</keyword>
<name>A0A1X7LKV5_9BACL</name>
<dbReference type="PIRSF" id="PIRSF000538">
    <property type="entry name" value="GlpK"/>
    <property type="match status" value="1"/>
</dbReference>
<keyword evidence="5 11" id="KW-0418">Kinase</keyword>
<feature type="binding site" evidence="11">
    <location>
        <position position="82"/>
    </location>
    <ligand>
        <name>sn-glycerol 3-phosphate</name>
        <dbReference type="ChEBI" id="CHEBI:57597"/>
    </ligand>
</feature>
<feature type="binding site" evidence="11">
    <location>
        <position position="414"/>
    </location>
    <ligand>
        <name>ADP</name>
        <dbReference type="ChEBI" id="CHEBI:456216"/>
    </ligand>
</feature>
<dbReference type="UniPathway" id="UPA00618">
    <property type="reaction ID" value="UER00672"/>
</dbReference>
<dbReference type="Gene3D" id="3.30.420.40">
    <property type="match status" value="2"/>
</dbReference>
<feature type="binding site" evidence="11">
    <location>
        <position position="266"/>
    </location>
    <ligand>
        <name>ATP</name>
        <dbReference type="ChEBI" id="CHEBI:30616"/>
    </ligand>
</feature>
<evidence type="ECO:0000256" key="9">
    <source>
        <dbReference type="ARBA" id="ARBA00054633"/>
    </source>
</evidence>
<feature type="binding site" evidence="11">
    <location>
        <position position="313"/>
    </location>
    <ligand>
        <name>ATP</name>
        <dbReference type="ChEBI" id="CHEBI:30616"/>
    </ligand>
</feature>
<gene>
    <name evidence="11" type="primary">glpK</name>
    <name evidence="14" type="ORF">SAMN06295960_3744</name>
</gene>
<dbReference type="STRING" id="1852522.SAMN06295960_3744"/>
<evidence type="ECO:0000313" key="15">
    <source>
        <dbReference type="Proteomes" id="UP000193834"/>
    </source>
</evidence>
<feature type="binding site" evidence="11">
    <location>
        <position position="309"/>
    </location>
    <ligand>
        <name>ADP</name>
        <dbReference type="ChEBI" id="CHEBI:456216"/>
    </ligand>
</feature>
<evidence type="ECO:0000256" key="6">
    <source>
        <dbReference type="ARBA" id="ARBA00022798"/>
    </source>
</evidence>
<dbReference type="Pfam" id="PF00370">
    <property type="entry name" value="FGGY_N"/>
    <property type="match status" value="1"/>
</dbReference>
<evidence type="ECO:0000256" key="1">
    <source>
        <dbReference type="ARBA" id="ARBA00005190"/>
    </source>
</evidence>
<dbReference type="InterPro" id="IPR018485">
    <property type="entry name" value="FGGY_C"/>
</dbReference>
<evidence type="ECO:0000256" key="10">
    <source>
        <dbReference type="ARBA" id="ARBA00063665"/>
    </source>
</evidence>
<feature type="binding site" evidence="11">
    <location>
        <position position="244"/>
    </location>
    <ligand>
        <name>sn-glycerol 3-phosphate</name>
        <dbReference type="ChEBI" id="CHEBI:57597"/>
    </ligand>
</feature>
<keyword evidence="4 11" id="KW-0547">Nucleotide-binding</keyword>
<comment type="activity regulation">
    <text evidence="11">Activated by phosphorylation and inhibited by fructose 1,6-bisphosphate (FBP).</text>
</comment>
<feature type="binding site" evidence="11">
    <location>
        <position position="266"/>
    </location>
    <ligand>
        <name>ADP</name>
        <dbReference type="ChEBI" id="CHEBI:456216"/>
    </ligand>
</feature>
<evidence type="ECO:0000313" key="14">
    <source>
        <dbReference type="EMBL" id="SMG54491.1"/>
    </source>
</evidence>
<feature type="binding site" evidence="11">
    <location>
        <position position="12"/>
    </location>
    <ligand>
        <name>ATP</name>
        <dbReference type="ChEBI" id="CHEBI:30616"/>
    </ligand>
</feature>
<dbReference type="NCBIfam" id="TIGR01311">
    <property type="entry name" value="glycerol_kin"/>
    <property type="match status" value="1"/>
</dbReference>
<feature type="binding site" evidence="11">
    <location>
        <position position="12"/>
    </location>
    <ligand>
        <name>sn-glycerol 3-phosphate</name>
        <dbReference type="ChEBI" id="CHEBI:57597"/>
    </ligand>
</feature>
<proteinExistence type="inferred from homology"/>
<comment type="pathway">
    <text evidence="1 11">Polyol metabolism; glycerol degradation via glycerol kinase pathway; sn-glycerol 3-phosphate from glycerol: step 1/1.</text>
</comment>
<feature type="binding site" evidence="11">
    <location>
        <position position="410"/>
    </location>
    <ligand>
        <name>ADP</name>
        <dbReference type="ChEBI" id="CHEBI:456216"/>
    </ligand>
</feature>
<evidence type="ECO:0000256" key="4">
    <source>
        <dbReference type="ARBA" id="ARBA00022741"/>
    </source>
</evidence>
<dbReference type="RefSeq" id="WP_085496689.1">
    <property type="nucleotide sequence ID" value="NZ_FXAZ01000005.1"/>
</dbReference>
<dbReference type="GO" id="GO:0005524">
    <property type="term" value="F:ATP binding"/>
    <property type="evidence" value="ECO:0007669"/>
    <property type="project" value="UniProtKB-UniRule"/>
</dbReference>
<dbReference type="GO" id="GO:0019563">
    <property type="term" value="P:glycerol catabolic process"/>
    <property type="evidence" value="ECO:0007669"/>
    <property type="project" value="UniProtKB-UniRule"/>
</dbReference>
<feature type="binding site" evidence="11">
    <location>
        <position position="134"/>
    </location>
    <ligand>
        <name>sn-glycerol 3-phosphate</name>
        <dbReference type="ChEBI" id="CHEBI:57597"/>
    </ligand>
</feature>
<keyword evidence="7 11" id="KW-0067">ATP-binding</keyword>
<dbReference type="CDD" id="cd07769">
    <property type="entry name" value="ASKHA_NBD_FGGY_GK"/>
    <property type="match status" value="1"/>
</dbReference>
<dbReference type="GO" id="GO:0004370">
    <property type="term" value="F:glycerol kinase activity"/>
    <property type="evidence" value="ECO:0007669"/>
    <property type="project" value="UniProtKB-UniRule"/>
</dbReference>
<feature type="domain" description="Carbohydrate kinase FGGY N-terminal" evidence="12">
    <location>
        <begin position="4"/>
        <end position="251"/>
    </location>
</feature>
<evidence type="ECO:0000256" key="5">
    <source>
        <dbReference type="ARBA" id="ARBA00022777"/>
    </source>
</evidence>
<dbReference type="EMBL" id="FXAZ01000005">
    <property type="protein sequence ID" value="SMG54491.1"/>
    <property type="molecule type" value="Genomic_DNA"/>
</dbReference>
<comment type="similarity">
    <text evidence="2 11">Belongs to the FGGY kinase family.</text>
</comment>
<evidence type="ECO:0000259" key="13">
    <source>
        <dbReference type="Pfam" id="PF02782"/>
    </source>
</evidence>
<dbReference type="AlphaFoldDB" id="A0A1X7LKV5"/>
<sequence>MSTYILALDQGTTSSRAALVDKSGSIRHMAQYEITQYYPEAGWVEHDPMELIATLNQAIQDCLEQANIDAAEIAAIGITNQRETTILWDKETGQPLGRAIVWQSRQSQSICTELKANGHEPLFRDHTGLLLDPYFSGTKVKWLLDHHEGAREKARQGKIMFGTVDTWIIWHLTNGQQHITDRSNASRTLMYNIHTHAWDDELLRLLDVPAQMLPAIRGNADLIGSVQKHPLLIDGTPITGIAGDQQAALFGQACFQSGMAKNTYGTGCFLLMNTGSTAVASQHGLLTSVGWELSGQITYVLEGSIFIAGSAVQWLRDGLKIIQSAEDTNEAAASLPSSEGVYVVPAFVGLGAPYWESEVRGAIFGLTRGSERNHLIRGVLESIAYQTRDVLTAMEADAGITLHTLRVDGGATANPFLMQFQSDILHVPVQRAAQHETTVLGAAYFAGLGAGFWKDRDELAQYWQSSQDYHPQMDDQRRQSLYEGWKRAVHAAMSF</sequence>
<evidence type="ECO:0000259" key="12">
    <source>
        <dbReference type="Pfam" id="PF00370"/>
    </source>
</evidence>
<dbReference type="InterPro" id="IPR043129">
    <property type="entry name" value="ATPase_NBD"/>
</dbReference>
<evidence type="ECO:0000256" key="7">
    <source>
        <dbReference type="ARBA" id="ARBA00022840"/>
    </source>
</evidence>
<evidence type="ECO:0000256" key="11">
    <source>
        <dbReference type="HAMAP-Rule" id="MF_00186"/>
    </source>
</evidence>
<comment type="subunit">
    <text evidence="10 11">Homotetramer and homodimer (in equilibrium).</text>
</comment>
<evidence type="ECO:0000256" key="2">
    <source>
        <dbReference type="ARBA" id="ARBA00009156"/>
    </source>
</evidence>
<keyword evidence="15" id="KW-1185">Reference proteome</keyword>
<feature type="binding site" evidence="11">
    <location>
        <position position="12"/>
    </location>
    <ligand>
        <name>ADP</name>
        <dbReference type="ChEBI" id="CHEBI:456216"/>
    </ligand>
</feature>
<dbReference type="PANTHER" id="PTHR10196:SF69">
    <property type="entry name" value="GLYCEROL KINASE"/>
    <property type="match status" value="1"/>
</dbReference>
<dbReference type="Pfam" id="PF02782">
    <property type="entry name" value="FGGY_C"/>
    <property type="match status" value="1"/>
</dbReference>
<feature type="binding site" evidence="11">
    <location>
        <position position="244"/>
    </location>
    <ligand>
        <name>glycerol</name>
        <dbReference type="ChEBI" id="CHEBI:17754"/>
    </ligand>
</feature>
<feature type="binding site" evidence="11">
    <location>
        <position position="245"/>
    </location>
    <ligand>
        <name>glycerol</name>
        <dbReference type="ChEBI" id="CHEBI:17754"/>
    </ligand>
</feature>
<dbReference type="InterPro" id="IPR018483">
    <property type="entry name" value="Carb_kinase_FGGY_CS"/>
</dbReference>
<accession>A0A1X7LKV5</accession>
<comment type="caution">
    <text evidence="11">Lacks conserved residue(s) required for the propagation of feature annotation.</text>
</comment>
<feature type="binding site" evidence="11">
    <location>
        <position position="16"/>
    </location>
    <ligand>
        <name>ADP</name>
        <dbReference type="ChEBI" id="CHEBI:456216"/>
    </ligand>
</feature>
<keyword evidence="6 11" id="KW-0319">Glycerol metabolism</keyword>
<evidence type="ECO:0000256" key="3">
    <source>
        <dbReference type="ARBA" id="ARBA00022679"/>
    </source>
</evidence>
<reference evidence="14 15" key="1">
    <citation type="submission" date="2017-04" db="EMBL/GenBank/DDBJ databases">
        <authorList>
            <person name="Afonso C.L."/>
            <person name="Miller P.J."/>
            <person name="Scott M.A."/>
            <person name="Spackman E."/>
            <person name="Goraichik I."/>
            <person name="Dimitrov K.M."/>
            <person name="Suarez D.L."/>
            <person name="Swayne D.E."/>
        </authorList>
    </citation>
    <scope>NUCLEOTIDE SEQUENCE [LARGE SCALE GENOMIC DNA]</scope>
    <source>
        <strain evidence="14 15">11</strain>
    </source>
</reference>
<feature type="binding site" evidence="11">
    <location>
        <position position="134"/>
    </location>
    <ligand>
        <name>glycerol</name>
        <dbReference type="ChEBI" id="CHEBI:17754"/>
    </ligand>
</feature>
<organism evidence="14 15">
    <name type="scientific">Paenibacillus aquistagni</name>
    <dbReference type="NCBI Taxonomy" id="1852522"/>
    <lineage>
        <taxon>Bacteria</taxon>
        <taxon>Bacillati</taxon>
        <taxon>Bacillota</taxon>
        <taxon>Bacilli</taxon>
        <taxon>Bacillales</taxon>
        <taxon>Paenibacillaceae</taxon>
        <taxon>Paenibacillus</taxon>
    </lineage>
</organism>
<feature type="binding site" evidence="11">
    <location>
        <position position="83"/>
    </location>
    <ligand>
        <name>glycerol</name>
        <dbReference type="ChEBI" id="CHEBI:17754"/>
    </ligand>
</feature>
<comment type="function">
    <text evidence="9 11">Key enzyme in the regulation of glycerol uptake and metabolism. Catalyzes the phosphorylation of glycerol to yield sn-glycerol 3-phosphate.</text>
</comment>
<dbReference type="InterPro" id="IPR005999">
    <property type="entry name" value="Glycerol_kin"/>
</dbReference>
<dbReference type="FunFam" id="3.30.420.40:FF:000007">
    <property type="entry name" value="Glycerol kinase"/>
    <property type="match status" value="1"/>
</dbReference>
<dbReference type="FunFam" id="3.30.420.40:FF:000008">
    <property type="entry name" value="Glycerol kinase"/>
    <property type="match status" value="1"/>
</dbReference>
<dbReference type="HAMAP" id="MF_00186">
    <property type="entry name" value="Glycerol_kin"/>
    <property type="match status" value="1"/>
</dbReference>
<evidence type="ECO:0000256" key="8">
    <source>
        <dbReference type="ARBA" id="ARBA00052101"/>
    </source>
</evidence>
<dbReference type="NCBIfam" id="NF000756">
    <property type="entry name" value="PRK00047.1"/>
    <property type="match status" value="1"/>
</dbReference>
<dbReference type="InterPro" id="IPR000577">
    <property type="entry name" value="Carb_kinase_FGGY"/>
</dbReference>
<dbReference type="GO" id="GO:0005829">
    <property type="term" value="C:cytosol"/>
    <property type="evidence" value="ECO:0007669"/>
    <property type="project" value="TreeGrafter"/>
</dbReference>
<dbReference type="GO" id="GO:0006072">
    <property type="term" value="P:glycerol-3-phosphate metabolic process"/>
    <property type="evidence" value="ECO:0007669"/>
    <property type="project" value="InterPro"/>
</dbReference>
<comment type="catalytic activity">
    <reaction evidence="8 11">
        <text>glycerol + ATP = sn-glycerol 3-phosphate + ADP + H(+)</text>
        <dbReference type="Rhea" id="RHEA:21644"/>
        <dbReference type="ChEBI" id="CHEBI:15378"/>
        <dbReference type="ChEBI" id="CHEBI:17754"/>
        <dbReference type="ChEBI" id="CHEBI:30616"/>
        <dbReference type="ChEBI" id="CHEBI:57597"/>
        <dbReference type="ChEBI" id="CHEBI:456216"/>
        <dbReference type="EC" id="2.7.1.30"/>
    </reaction>
</comment>
<feature type="binding site" evidence="11">
    <location>
        <position position="82"/>
    </location>
    <ligand>
        <name>glycerol</name>
        <dbReference type="ChEBI" id="CHEBI:17754"/>
    </ligand>
</feature>
<feature type="domain" description="Carbohydrate kinase FGGY C-terminal" evidence="13">
    <location>
        <begin position="261"/>
        <end position="448"/>
    </location>
</feature>
<dbReference type="InterPro" id="IPR018484">
    <property type="entry name" value="FGGY_N"/>
</dbReference>
<dbReference type="SUPFAM" id="SSF53067">
    <property type="entry name" value="Actin-like ATPase domain"/>
    <property type="match status" value="2"/>
</dbReference>
<feature type="binding site" evidence="11">
    <location>
        <position position="14"/>
    </location>
    <ligand>
        <name>ATP</name>
        <dbReference type="ChEBI" id="CHEBI:30616"/>
    </ligand>
</feature>
<dbReference type="PROSITE" id="PS00933">
    <property type="entry name" value="FGGY_KINASES_1"/>
    <property type="match status" value="1"/>
</dbReference>
<feature type="binding site" evidence="11">
    <location>
        <position position="83"/>
    </location>
    <ligand>
        <name>sn-glycerol 3-phosphate</name>
        <dbReference type="ChEBI" id="CHEBI:57597"/>
    </ligand>
</feature>